<comment type="cofactor">
    <cofactor evidence="7">
        <name>Zn(2+)</name>
        <dbReference type="ChEBI" id="CHEBI:29105"/>
    </cofactor>
    <text evidence="7">Binds 1 zinc ion per subunit.</text>
</comment>
<evidence type="ECO:0000256" key="5">
    <source>
        <dbReference type="ARBA" id="ARBA00022833"/>
    </source>
</evidence>
<feature type="binding site" evidence="7">
    <location>
        <position position="233"/>
    </location>
    <ligand>
        <name>Zn(2+)</name>
        <dbReference type="ChEBI" id="CHEBI:29105"/>
    </ligand>
</feature>
<protein>
    <recommendedName>
        <fullName evidence="7">Acetyl-coenzyme A carboxylase carboxyl transferase subunit beta</fullName>
        <shortName evidence="7">ACCase subunit beta</shortName>
        <shortName evidence="7">Acetyl-CoA carboxylase carboxyltransferase subunit beta</shortName>
        <ecNumber evidence="7">2.1.3.15</ecNumber>
    </recommendedName>
</protein>
<evidence type="ECO:0000313" key="10">
    <source>
        <dbReference type="EMBL" id="QBK50114.1"/>
    </source>
</evidence>
<dbReference type="GO" id="GO:0005524">
    <property type="term" value="F:ATP binding"/>
    <property type="evidence" value="ECO:0007669"/>
    <property type="project" value="UniProtKB-KW"/>
</dbReference>
<accession>A0A1W6CE66</accession>
<dbReference type="HAMAP" id="MF_01395">
    <property type="entry name" value="AcetylCoA_CT_beta"/>
    <property type="match status" value="1"/>
</dbReference>
<keyword evidence="5 7" id="KW-0862">Zinc</keyword>
<keyword evidence="7" id="KW-0479">Metal-binding</keyword>
<dbReference type="PRINTS" id="PR01070">
    <property type="entry name" value="ACCCTRFRASEB"/>
</dbReference>
<keyword evidence="7" id="KW-0443">Lipid metabolism</keyword>
<keyword evidence="7" id="KW-0444">Lipid biosynthesis</keyword>
<dbReference type="InterPro" id="IPR029045">
    <property type="entry name" value="ClpP/crotonase-like_dom_sf"/>
</dbReference>
<comment type="subunit">
    <text evidence="1">Acetyl-CoA carboxylase is a heterohexamer composed of biotin carboxyl carrier protein, biotin carboxylase and 2 subunits each of ACCase subunit alpha and ACCase plastid-coded subunit beta (accD).</text>
</comment>
<comment type="subunit">
    <text evidence="7">Acetyl-CoA carboxylase is a heterohexamer composed of biotin carboxyl carrier protein (AccB), biotin carboxylase (AccC) and two subunits each of ACCase subunit alpha (AccA) and ACCase subunit beta (AccD).</text>
</comment>
<reference evidence="9" key="1">
    <citation type="submission" date="2016-10" db="EMBL/GenBank/DDBJ databases">
        <title>Plastid Genomes of Plants collected from the Green Farmacy Garden.</title>
        <authorList>
            <person name="Zhang N."/>
            <person name="Handy S.M."/>
        </authorList>
    </citation>
    <scope>NUCLEOTIDE SEQUENCE</scope>
</reference>
<dbReference type="InterPro" id="IPR011762">
    <property type="entry name" value="COA_CT_N"/>
</dbReference>
<evidence type="ECO:0000256" key="6">
    <source>
        <dbReference type="ARBA" id="ARBA00022840"/>
    </source>
</evidence>
<evidence type="ECO:0000256" key="4">
    <source>
        <dbReference type="ARBA" id="ARBA00022771"/>
    </source>
</evidence>
<gene>
    <name evidence="7 9" type="primary">accD</name>
</gene>
<dbReference type="GO" id="GO:0008270">
    <property type="term" value="F:zinc ion binding"/>
    <property type="evidence" value="ECO:0007669"/>
    <property type="project" value="UniProtKB-UniRule"/>
</dbReference>
<keyword evidence="4 7" id="KW-0863">Zinc-finger</keyword>
<keyword evidence="7" id="KW-0276">Fatty acid metabolism</keyword>
<keyword evidence="10" id="KW-0150">Chloroplast</keyword>
<feature type="binding site" evidence="7">
    <location>
        <position position="252"/>
    </location>
    <ligand>
        <name>Zn(2+)</name>
        <dbReference type="ChEBI" id="CHEBI:29105"/>
    </ligand>
</feature>
<evidence type="ECO:0000256" key="7">
    <source>
        <dbReference type="HAMAP-Rule" id="MF_01395"/>
    </source>
</evidence>
<dbReference type="EMBL" id="KY085918">
    <property type="protein sequence ID" value="ARJ63127.1"/>
    <property type="molecule type" value="Genomic_DNA"/>
</dbReference>
<evidence type="ECO:0000259" key="8">
    <source>
        <dbReference type="PROSITE" id="PS50980"/>
    </source>
</evidence>
<dbReference type="PANTHER" id="PTHR42995">
    <property type="entry name" value="ACETYL-COENZYME A CARBOXYLASE CARBOXYL TRANSFERASE SUBUNIT BETA, CHLOROPLASTIC"/>
    <property type="match status" value="1"/>
</dbReference>
<dbReference type="GO" id="GO:2001295">
    <property type="term" value="P:malonyl-CoA biosynthetic process"/>
    <property type="evidence" value="ECO:0007669"/>
    <property type="project" value="UniProtKB-UniRule"/>
</dbReference>
<reference evidence="10" key="2">
    <citation type="journal article" date="2019" name="Mol. Phylogenet. Evol.">
        <title>Chloroplast genomic data provide new and robust insights into the phylogeny and evolution of the Ranunculaceae.</title>
        <authorList>
            <person name="Zhai W."/>
            <person name="Duan X."/>
            <person name="Zhang R."/>
            <person name="Guo C."/>
            <person name="Li L."/>
            <person name="Xu G."/>
            <person name="Shan H."/>
            <person name="Kong H."/>
            <person name="Ren Y."/>
        </authorList>
    </citation>
    <scope>NUCLEOTIDE SEQUENCE</scope>
</reference>
<comment type="function">
    <text evidence="7">Component of the acetyl coenzyme A carboxylase (ACC) complex. Biotin carboxylase (BC) catalyzes the carboxylation of biotin on its carrier protein (BCCP) and then the CO(2) group is transferred by the transcarboxylase to acetyl-CoA to form malonyl-CoA.</text>
</comment>
<keyword evidence="9" id="KW-0934">Plastid</keyword>
<dbReference type="Gene3D" id="3.90.226.10">
    <property type="entry name" value="2-enoyl-CoA Hydratase, Chain A, domain 1"/>
    <property type="match status" value="1"/>
</dbReference>
<geneLocation type="plastid" evidence="9"/>
<evidence type="ECO:0000256" key="1">
    <source>
        <dbReference type="ARBA" id="ARBA00011842"/>
    </source>
</evidence>
<dbReference type="PANTHER" id="PTHR42995:SF5">
    <property type="entry name" value="ACETYL-COENZYME A CARBOXYLASE CARBOXYL TRANSFERASE SUBUNIT BETA, CHLOROPLASTIC"/>
    <property type="match status" value="1"/>
</dbReference>
<feature type="binding site" evidence="7">
    <location>
        <position position="230"/>
    </location>
    <ligand>
        <name>Zn(2+)</name>
        <dbReference type="ChEBI" id="CHEBI:29105"/>
    </ligand>
</feature>
<dbReference type="SUPFAM" id="SSF52096">
    <property type="entry name" value="ClpP/crotonase"/>
    <property type="match status" value="1"/>
</dbReference>
<organism evidence="9">
    <name type="scientific">Hydrastis canadensis</name>
    <name type="common">Goldenseal</name>
    <dbReference type="NCBI Taxonomy" id="13569"/>
    <lineage>
        <taxon>Eukaryota</taxon>
        <taxon>Viridiplantae</taxon>
        <taxon>Streptophyta</taxon>
        <taxon>Embryophyta</taxon>
        <taxon>Tracheophyta</taxon>
        <taxon>Spermatophyta</taxon>
        <taxon>Magnoliopsida</taxon>
        <taxon>Ranunculales</taxon>
        <taxon>Ranunculaceae</taxon>
        <taxon>Hydrastidoideae</taxon>
        <taxon>Hydrastis</taxon>
    </lineage>
</organism>
<feature type="zinc finger region" description="C4-type" evidence="7">
    <location>
        <begin position="230"/>
        <end position="252"/>
    </location>
</feature>
<evidence type="ECO:0000256" key="2">
    <source>
        <dbReference type="ARBA" id="ARBA00022679"/>
    </source>
</evidence>
<feature type="domain" description="CoA carboxyltransferase N-terminal" evidence="8">
    <location>
        <begin position="226"/>
        <end position="493"/>
    </location>
</feature>
<dbReference type="EC" id="2.1.3.15" evidence="7"/>
<dbReference type="GeneID" id="32883699"/>
<dbReference type="GO" id="GO:0009317">
    <property type="term" value="C:acetyl-CoA carboxylase complex"/>
    <property type="evidence" value="ECO:0007669"/>
    <property type="project" value="InterPro"/>
</dbReference>
<dbReference type="GO" id="GO:0006633">
    <property type="term" value="P:fatty acid biosynthetic process"/>
    <property type="evidence" value="ECO:0007669"/>
    <property type="project" value="UniProtKB-KW"/>
</dbReference>
<dbReference type="AlphaFoldDB" id="A0A1W6CE66"/>
<dbReference type="PROSITE" id="PS50980">
    <property type="entry name" value="COA_CT_NTER"/>
    <property type="match status" value="1"/>
</dbReference>
<keyword evidence="3 7" id="KW-0547">Nucleotide-binding</keyword>
<comment type="pathway">
    <text evidence="7">Lipid metabolism; malonyl-CoA biosynthesis; malonyl-CoA from acetyl-CoA: step 1/1.</text>
</comment>
<dbReference type="NCBIfam" id="TIGR00515">
    <property type="entry name" value="accD"/>
    <property type="match status" value="1"/>
</dbReference>
<keyword evidence="2 7" id="KW-0808">Transferase</keyword>
<keyword evidence="6 7" id="KW-0067">ATP-binding</keyword>
<keyword evidence="7" id="KW-0275">Fatty acid biosynthesis</keyword>
<dbReference type="UniPathway" id="UPA00655">
    <property type="reaction ID" value="UER00711"/>
</dbReference>
<dbReference type="InterPro" id="IPR034733">
    <property type="entry name" value="AcCoA_carboxyl_beta"/>
</dbReference>
<dbReference type="GO" id="GO:0003989">
    <property type="term" value="F:acetyl-CoA carboxylase activity"/>
    <property type="evidence" value="ECO:0007669"/>
    <property type="project" value="InterPro"/>
</dbReference>
<sequence length="493" mass="55831">MEKWRFNSMLSNEELEHRCGLSKSLEGIGPIGNTNGSEDPIININNMIHSWGDSDSSNNVDRLFGVRDIRGLISDDTFLVRDSNGDNYSIYFDIENMLFEIENDRSFMSELESFFSRYLNSSYPNAGSKSDNHYYDRYMYDTQYNWKNHITSCIDNYLRSEISIDSYISSGSDNYSKSYIYSYICSESINSIDSGSFSIKTGANGSDFNIRGRYNDLDINQKYRHLWVQCENCYGLNYRKFFRLKLNICEQCGYHLKMSSSERIELSIDPGTWDAMDEDMVSVDPIEFHSEEEPYKDRIDSYQRKTGLTEAVQTGIGQLNGIPIAIGVMDFQFMGGSMGSVVGEKITRLIEYATNRSLPLIIVCASGGARMQEGSLSLMQMAKISSASYDYQSNKKLFYVSILTSPTTGGVTASFGMLGDIIIAEPNAYIAFAGKRVIEQTLNKTVPDGSQEAEYLFHKGLFDPIVPRNPLKGVLSELFQLHGFFPLNQNEIK</sequence>
<comment type="catalytic activity">
    <reaction evidence="7">
        <text>N(6)-carboxybiotinyl-L-lysyl-[protein] + acetyl-CoA = N(6)-biotinyl-L-lysyl-[protein] + malonyl-CoA</text>
        <dbReference type="Rhea" id="RHEA:54728"/>
        <dbReference type="Rhea" id="RHEA-COMP:10505"/>
        <dbReference type="Rhea" id="RHEA-COMP:10506"/>
        <dbReference type="ChEBI" id="CHEBI:57288"/>
        <dbReference type="ChEBI" id="CHEBI:57384"/>
        <dbReference type="ChEBI" id="CHEBI:83144"/>
        <dbReference type="ChEBI" id="CHEBI:83145"/>
        <dbReference type="EC" id="2.1.3.15"/>
    </reaction>
</comment>
<name>A0A1W6CE66_HYDCA</name>
<dbReference type="InterPro" id="IPR000438">
    <property type="entry name" value="Acetyl_CoA_COase_Trfase_b_su"/>
</dbReference>
<dbReference type="Pfam" id="PF01039">
    <property type="entry name" value="Carboxyl_trans"/>
    <property type="match status" value="1"/>
</dbReference>
<evidence type="ECO:0000313" key="9">
    <source>
        <dbReference type="EMBL" id="ARJ63127.1"/>
    </source>
</evidence>
<evidence type="ECO:0000256" key="3">
    <source>
        <dbReference type="ARBA" id="ARBA00022741"/>
    </source>
</evidence>
<feature type="binding site" evidence="7">
    <location>
        <position position="249"/>
    </location>
    <ligand>
        <name>Zn(2+)</name>
        <dbReference type="ChEBI" id="CHEBI:29105"/>
    </ligand>
</feature>
<comment type="similarity">
    <text evidence="7">Belongs to the AccD/PCCB family.</text>
</comment>
<proteinExistence type="inferred from homology"/>
<dbReference type="GO" id="GO:0016743">
    <property type="term" value="F:carboxyl- or carbamoyltransferase activity"/>
    <property type="evidence" value="ECO:0007669"/>
    <property type="project" value="UniProtKB-UniRule"/>
</dbReference>
<dbReference type="RefSeq" id="YP_009366849.1">
    <property type="nucleotide sequence ID" value="NC_034702.1"/>
</dbReference>
<dbReference type="EMBL" id="MK569495">
    <property type="protein sequence ID" value="QBK50114.1"/>
    <property type="molecule type" value="Genomic_DNA"/>
</dbReference>